<name>Q75H44_ORYSJ</name>
<feature type="region of interest" description="Disordered" evidence="1">
    <location>
        <begin position="116"/>
        <end position="196"/>
    </location>
</feature>
<dbReference type="Proteomes" id="UP000000763">
    <property type="component" value="Chromosome 5"/>
</dbReference>
<gene>
    <name evidence="2" type="ORF">OSJNBa0006O14.9</name>
    <name evidence="3" type="ORF">OSJNBa0010H19.1</name>
</gene>
<evidence type="ECO:0000313" key="3">
    <source>
        <dbReference type="EMBL" id="AAV31283.1"/>
    </source>
</evidence>
<dbReference type="EMBL" id="AC137607">
    <property type="protein sequence ID" value="AAT01355.1"/>
    <property type="molecule type" value="Genomic_DNA"/>
</dbReference>
<reference evidence="4" key="4">
    <citation type="journal article" date="2008" name="Nucleic Acids Res.">
        <title>The rice annotation project database (RAP-DB): 2008 update.</title>
        <authorList>
            <consortium name="The rice annotation project (RAP)"/>
        </authorList>
    </citation>
    <scope>GENOME REANNOTATION</scope>
    <source>
        <strain evidence="4">cv. Nipponbare</strain>
    </source>
</reference>
<proteinExistence type="predicted"/>
<feature type="compositionally biased region" description="Low complexity" evidence="1">
    <location>
        <begin position="50"/>
        <end position="63"/>
    </location>
</feature>
<evidence type="ECO:0000256" key="1">
    <source>
        <dbReference type="SAM" id="MobiDB-lite"/>
    </source>
</evidence>
<reference evidence="3" key="2">
    <citation type="submission" date="2004-10" db="EMBL/GenBank/DDBJ databases">
        <title>Oryza sativa (japonica cultivar-group) chromosome 5 clone OSJNBa0010H19, complete sequence.</title>
        <authorList>
            <person name="Chow T.-Y."/>
            <person name="Hsing Y.-I."/>
            <person name="Chen C.-S."/>
            <person name="Chen H.-H."/>
            <person name="Liu S.-M."/>
            <person name="Chao Y.-T."/>
            <person name="Chang S.-J."/>
            <person name="Chen H.-C."/>
            <person name="Chen S.-K."/>
            <person name="Chen T.-R."/>
            <person name="Chen Y.-L."/>
            <person name="Cheng C.-H."/>
            <person name="Chung C.-I."/>
            <person name="Han S.-Y."/>
            <person name="Hsiao S.-H."/>
            <person name="Hsiung J.-N."/>
            <person name="Hsu C.-H."/>
            <person name="Huang J.-J."/>
            <person name="Kau P.-I."/>
            <person name="Lee M.-C."/>
            <person name="Leu H.-L."/>
            <person name="Li Y.-F."/>
            <person name="Lin S.-J."/>
            <person name="Lin Y.-C."/>
            <person name="Wu S.-W."/>
            <person name="Yu C.-Y."/>
            <person name="Yu S.-W."/>
            <person name="Wu H.-P."/>
            <person name="Shaw J.-F."/>
            <person name="McCombie W.R."/>
            <person name="Spiegel L."/>
            <person name="de la Bastide M."/>
            <person name="Zutavern T."/>
            <person name="Muller S."/>
            <person name="Nascimento L."/>
            <person name="Balija V."/>
            <person name="Bell M."/>
            <person name="Miller B."/>
            <person name="Katzenberger F."/>
            <person name="Andrade M.V."/>
            <person name="Dike S."/>
            <person name="O'Shaughnessy A."/>
            <person name="Palmer L."/>
            <person name="Dedhia N."/>
        </authorList>
    </citation>
    <scope>NUCLEOTIDE SEQUENCE</scope>
</reference>
<reference evidence="4" key="3">
    <citation type="journal article" date="2005" name="Nature">
        <title>The map-based sequence of the rice genome.</title>
        <authorList>
            <consortium name="International rice genome sequencing project (IRGSP)"/>
            <person name="Matsumoto T."/>
            <person name="Wu J."/>
            <person name="Kanamori H."/>
            <person name="Katayose Y."/>
            <person name="Fujisawa M."/>
            <person name="Namiki N."/>
            <person name="Mizuno H."/>
            <person name="Yamamoto K."/>
            <person name="Antonio B.A."/>
            <person name="Baba T."/>
            <person name="Sakata K."/>
            <person name="Nagamura Y."/>
            <person name="Aoki H."/>
            <person name="Arikawa K."/>
            <person name="Arita K."/>
            <person name="Bito T."/>
            <person name="Chiden Y."/>
            <person name="Fujitsuka N."/>
            <person name="Fukunaka R."/>
            <person name="Hamada M."/>
            <person name="Harada C."/>
            <person name="Hayashi A."/>
            <person name="Hijishita S."/>
            <person name="Honda M."/>
            <person name="Hosokawa S."/>
            <person name="Ichikawa Y."/>
            <person name="Idonuma A."/>
            <person name="Iijima M."/>
            <person name="Ikeda M."/>
            <person name="Ikeno M."/>
            <person name="Ito K."/>
            <person name="Ito S."/>
            <person name="Ito T."/>
            <person name="Ito Y."/>
            <person name="Ito Y."/>
            <person name="Iwabuchi A."/>
            <person name="Kamiya K."/>
            <person name="Karasawa W."/>
            <person name="Kurita K."/>
            <person name="Katagiri S."/>
            <person name="Kikuta A."/>
            <person name="Kobayashi H."/>
            <person name="Kobayashi N."/>
            <person name="Machita K."/>
            <person name="Maehara T."/>
            <person name="Masukawa M."/>
            <person name="Mizubayashi T."/>
            <person name="Mukai Y."/>
            <person name="Nagasaki H."/>
            <person name="Nagata Y."/>
            <person name="Naito S."/>
            <person name="Nakashima M."/>
            <person name="Nakama Y."/>
            <person name="Nakamichi Y."/>
            <person name="Nakamura M."/>
            <person name="Meguro A."/>
            <person name="Negishi M."/>
            <person name="Ohta I."/>
            <person name="Ohta T."/>
            <person name="Okamoto M."/>
            <person name="Ono N."/>
            <person name="Saji S."/>
            <person name="Sakaguchi M."/>
            <person name="Sakai K."/>
            <person name="Shibata M."/>
            <person name="Shimokawa T."/>
            <person name="Song J."/>
            <person name="Takazaki Y."/>
            <person name="Terasawa K."/>
            <person name="Tsugane M."/>
            <person name="Tsuji K."/>
            <person name="Ueda S."/>
            <person name="Waki K."/>
            <person name="Yamagata H."/>
            <person name="Yamamoto M."/>
            <person name="Yamamoto S."/>
            <person name="Yamane H."/>
            <person name="Yoshiki S."/>
            <person name="Yoshihara R."/>
            <person name="Yukawa K."/>
            <person name="Zhong H."/>
            <person name="Yano M."/>
            <person name="Yuan Q."/>
            <person name="Ouyang S."/>
            <person name="Liu J."/>
            <person name="Jones K.M."/>
            <person name="Gansberger K."/>
            <person name="Moffat K."/>
            <person name="Hill J."/>
            <person name="Bera J."/>
            <person name="Fadrosh D."/>
            <person name="Jin S."/>
            <person name="Johri S."/>
            <person name="Kim M."/>
            <person name="Overton L."/>
            <person name="Reardon M."/>
            <person name="Tsitrin T."/>
            <person name="Vuong H."/>
            <person name="Weaver B."/>
            <person name="Ciecko A."/>
            <person name="Tallon L."/>
            <person name="Jackson J."/>
            <person name="Pai G."/>
            <person name="Aken S.V."/>
            <person name="Utterback T."/>
            <person name="Reidmuller S."/>
            <person name="Feldblyum T."/>
            <person name="Hsiao J."/>
            <person name="Zismann V."/>
            <person name="Iobst S."/>
            <person name="de Vazeille A.R."/>
            <person name="Buell C.R."/>
            <person name="Ying K."/>
            <person name="Li Y."/>
            <person name="Lu T."/>
            <person name="Huang Y."/>
            <person name="Zhao Q."/>
            <person name="Feng Q."/>
            <person name="Zhang L."/>
            <person name="Zhu J."/>
            <person name="Weng Q."/>
            <person name="Mu J."/>
            <person name="Lu Y."/>
            <person name="Fan D."/>
            <person name="Liu Y."/>
            <person name="Guan J."/>
            <person name="Zhang Y."/>
            <person name="Yu S."/>
            <person name="Liu X."/>
            <person name="Zhang Y."/>
            <person name="Hong G."/>
            <person name="Han B."/>
            <person name="Choisne N."/>
            <person name="Demange N."/>
            <person name="Orjeda G."/>
            <person name="Samain S."/>
            <person name="Cattolico L."/>
            <person name="Pelletier E."/>
            <person name="Couloux A."/>
            <person name="Segurens B."/>
            <person name="Wincker P."/>
            <person name="D'Hont A."/>
            <person name="Scarpelli C."/>
            <person name="Weissenbach J."/>
            <person name="Salanoubat M."/>
            <person name="Quetier F."/>
            <person name="Yu Y."/>
            <person name="Kim H.R."/>
            <person name="Rambo T."/>
            <person name="Currie J."/>
            <person name="Collura K."/>
            <person name="Luo M."/>
            <person name="Yang T."/>
            <person name="Ammiraju J.S.S."/>
            <person name="Engler F."/>
            <person name="Soderlund C."/>
            <person name="Wing R.A."/>
            <person name="Palmer L.E."/>
            <person name="de la Bastide M."/>
            <person name="Spiegel L."/>
            <person name="Nascimento L."/>
            <person name="Zutavern T."/>
            <person name="O'Shaughnessy A."/>
            <person name="Dike S."/>
            <person name="Dedhia N."/>
            <person name="Preston R."/>
            <person name="Balija V."/>
            <person name="McCombie W.R."/>
            <person name="Chow T."/>
            <person name="Chen H."/>
            <person name="Chung M."/>
            <person name="Chen C."/>
            <person name="Shaw J."/>
            <person name="Wu H."/>
            <person name="Hsiao K."/>
            <person name="Chao Y."/>
            <person name="Chu M."/>
            <person name="Cheng C."/>
            <person name="Hour A."/>
            <person name="Lee P."/>
            <person name="Lin S."/>
            <person name="Lin Y."/>
            <person name="Liou J."/>
            <person name="Liu S."/>
            <person name="Hsing Y."/>
            <person name="Raghuvanshi S."/>
            <person name="Mohanty A."/>
            <person name="Bharti A.K."/>
            <person name="Gaur A."/>
            <person name="Gupta V."/>
            <person name="Kumar D."/>
            <person name="Ravi V."/>
            <person name="Vij S."/>
            <person name="Kapur A."/>
            <person name="Khurana P."/>
            <person name="Khurana P."/>
            <person name="Khurana J.P."/>
            <person name="Tyagi A.K."/>
            <person name="Gaikwad K."/>
            <person name="Singh A."/>
            <person name="Dalal V."/>
            <person name="Srivastava S."/>
            <person name="Dixit A."/>
            <person name="Pal A.K."/>
            <person name="Ghazi I.A."/>
            <person name="Yadav M."/>
            <person name="Pandit A."/>
            <person name="Bhargava A."/>
            <person name="Sureshbabu K."/>
            <person name="Batra K."/>
            <person name="Sharma T.R."/>
            <person name="Mohapatra T."/>
            <person name="Singh N.K."/>
            <person name="Messing J."/>
            <person name="Nelson A.B."/>
            <person name="Fuks G."/>
            <person name="Kavchok S."/>
            <person name="Keizer G."/>
            <person name="Linton E."/>
            <person name="Llaca V."/>
            <person name="Song R."/>
            <person name="Tanyolac B."/>
            <person name="Young S."/>
            <person name="Ho-Il K."/>
            <person name="Hahn J.H."/>
            <person name="Sangsakoo G."/>
            <person name="Vanavichit A."/>
            <person name="de Mattos Luiz.A.T."/>
            <person name="Zimmer P.D."/>
            <person name="Malone G."/>
            <person name="Dellagostin O."/>
            <person name="de Oliveira A.C."/>
            <person name="Bevan M."/>
            <person name="Bancroft I."/>
            <person name="Minx P."/>
            <person name="Cordum H."/>
            <person name="Wilson R."/>
            <person name="Cheng Z."/>
            <person name="Jin W."/>
            <person name="Jiang J."/>
            <person name="Leong S.A."/>
            <person name="Iwama H."/>
            <person name="Gojobori T."/>
            <person name="Itoh T."/>
            <person name="Niimura Y."/>
            <person name="Fujii Y."/>
            <person name="Habara T."/>
            <person name="Sakai H."/>
            <person name="Sato Y."/>
            <person name="Wilson G."/>
            <person name="Kumar K."/>
            <person name="McCouch S."/>
            <person name="Juretic N."/>
            <person name="Hoen D."/>
            <person name="Wright S."/>
            <person name="Bruskiewich R."/>
            <person name="Bureau T."/>
            <person name="Miyao A."/>
            <person name="Hirochika H."/>
            <person name="Nishikawa T."/>
            <person name="Kadowaki K."/>
            <person name="Sugiura M."/>
            <person name="Burr B."/>
            <person name="Sasaki T."/>
        </authorList>
    </citation>
    <scope>NUCLEOTIDE SEQUENCE [LARGE SCALE GENOMIC DNA]</scope>
    <source>
        <strain evidence="4">cv. Nipponbare</strain>
    </source>
</reference>
<accession>Q75H44</accession>
<dbReference type="AlphaFoldDB" id="Q75H44"/>
<reference evidence="2" key="1">
    <citation type="submission" date="2004-04" db="EMBL/GenBank/DDBJ databases">
        <title>Oryza sativa BAC OSJNBa0006O14 genomic sequence.</title>
        <authorList>
            <person name="Chow T.-Y."/>
            <person name="Hsing Y.-I.C."/>
            <person name="Chen C.-S."/>
            <person name="Chen H.-H."/>
            <person name="Liu S.-M."/>
            <person name="Chao Y.-T."/>
            <person name="Lee P.-F."/>
            <person name="Chang S.-J."/>
            <person name="Chen H.-C."/>
            <person name="Chen S.-K."/>
            <person name="Chen T.-R."/>
            <person name="Chen Y.-L."/>
            <person name="Cheng C.-H."/>
            <person name="Chung C.-I."/>
            <person name="Han S.-Y."/>
            <person name="Hsiao S.-H."/>
            <person name="Hsiung J.-N."/>
            <person name="Hsu C.-H."/>
            <person name="Kau P.-I."/>
            <person name="Lee M.-C."/>
            <person name="Leu H.-L."/>
            <person name="Li Y.-F."/>
            <person name="Lin S.-J."/>
            <person name="Lin Y.-C."/>
            <person name="Wu S.-W."/>
            <person name="Yu C.-Y."/>
            <person name="Yu S.-W."/>
            <person name="Wu H.-P."/>
            <person name="Shaw J.-F."/>
        </authorList>
    </citation>
    <scope>NUCLEOTIDE SEQUENCE</scope>
</reference>
<feature type="compositionally biased region" description="Low complexity" evidence="1">
    <location>
        <begin position="159"/>
        <end position="170"/>
    </location>
</feature>
<dbReference type="EMBL" id="AC137609">
    <property type="protein sequence ID" value="AAV31283.1"/>
    <property type="molecule type" value="Genomic_DNA"/>
</dbReference>
<organism evidence="2 4">
    <name type="scientific">Oryza sativa subsp. japonica</name>
    <name type="common">Rice</name>
    <dbReference type="NCBI Taxonomy" id="39947"/>
    <lineage>
        <taxon>Eukaryota</taxon>
        <taxon>Viridiplantae</taxon>
        <taxon>Streptophyta</taxon>
        <taxon>Embryophyta</taxon>
        <taxon>Tracheophyta</taxon>
        <taxon>Spermatophyta</taxon>
        <taxon>Magnoliopsida</taxon>
        <taxon>Liliopsida</taxon>
        <taxon>Poales</taxon>
        <taxon>Poaceae</taxon>
        <taxon>BOP clade</taxon>
        <taxon>Oryzoideae</taxon>
        <taxon>Oryzeae</taxon>
        <taxon>Oryzinae</taxon>
        <taxon>Oryza</taxon>
        <taxon>Oryza sativa</taxon>
    </lineage>
</organism>
<feature type="region of interest" description="Disordered" evidence="1">
    <location>
        <begin position="1"/>
        <end position="73"/>
    </location>
</feature>
<evidence type="ECO:0000313" key="4">
    <source>
        <dbReference type="Proteomes" id="UP000000763"/>
    </source>
</evidence>
<sequence length="196" mass="21200">MPKVVEVRPTGARARRDGRPNNSGEADRGVGGDTAVFRRNRVVAGEGDDATASTKETATSADAPTRDSSRLEGVQWHQCHWLPAGTRLRWSPRETEATPVEGKQLRRCWRRRRDRMTLRRGGRSGWRQPARRKEKGDGGNVAPGVSAGNGGQAGEEEAAAMLEEATARPAGVLTRRQGRLKTAGGTGERGRRRGGG</sequence>
<protein>
    <submittedName>
        <fullName evidence="2">Uncharacterized protein</fullName>
    </submittedName>
</protein>
<feature type="compositionally biased region" description="Basic and acidic residues" evidence="1">
    <location>
        <begin position="14"/>
        <end position="30"/>
    </location>
</feature>
<evidence type="ECO:0000313" key="2">
    <source>
        <dbReference type="EMBL" id="AAT01355.1"/>
    </source>
</evidence>